<keyword evidence="2" id="KW-1185">Reference proteome</keyword>
<evidence type="ECO:0000313" key="1">
    <source>
        <dbReference type="EMBL" id="KAI4810152.1"/>
    </source>
</evidence>
<feature type="non-terminal residue" evidence="1">
    <location>
        <position position="141"/>
    </location>
</feature>
<organism evidence="1 2">
    <name type="scientific">Chaenocephalus aceratus</name>
    <name type="common">Blackfin icefish</name>
    <name type="synonym">Chaenichthys aceratus</name>
    <dbReference type="NCBI Taxonomy" id="36190"/>
    <lineage>
        <taxon>Eukaryota</taxon>
        <taxon>Metazoa</taxon>
        <taxon>Chordata</taxon>
        <taxon>Craniata</taxon>
        <taxon>Vertebrata</taxon>
        <taxon>Euteleostomi</taxon>
        <taxon>Actinopterygii</taxon>
        <taxon>Neopterygii</taxon>
        <taxon>Teleostei</taxon>
        <taxon>Neoteleostei</taxon>
        <taxon>Acanthomorphata</taxon>
        <taxon>Eupercaria</taxon>
        <taxon>Perciformes</taxon>
        <taxon>Notothenioidei</taxon>
        <taxon>Channichthyidae</taxon>
        <taxon>Chaenocephalus</taxon>
    </lineage>
</organism>
<gene>
    <name evidence="1" type="ORF">KUCAC02_018998</name>
</gene>
<dbReference type="EMBL" id="CM043801">
    <property type="protein sequence ID" value="KAI4810152.1"/>
    <property type="molecule type" value="Genomic_DNA"/>
</dbReference>
<accession>A0ACB9WBP9</accession>
<comment type="caution">
    <text evidence="1">The sequence shown here is derived from an EMBL/GenBank/DDBJ whole genome shotgun (WGS) entry which is preliminary data.</text>
</comment>
<feature type="non-terminal residue" evidence="1">
    <location>
        <position position="1"/>
    </location>
</feature>
<reference evidence="1" key="1">
    <citation type="submission" date="2022-05" db="EMBL/GenBank/DDBJ databases">
        <title>Chromosome-level genome of Chaenocephalus aceratus.</title>
        <authorList>
            <person name="Park H."/>
        </authorList>
    </citation>
    <scope>NUCLEOTIDE SEQUENCE</scope>
    <source>
        <strain evidence="1">KU_202001</strain>
    </source>
</reference>
<name>A0ACB9WBP9_CHAAC</name>
<dbReference type="Proteomes" id="UP001057452">
    <property type="component" value="Chromosome 17"/>
</dbReference>
<evidence type="ECO:0000313" key="2">
    <source>
        <dbReference type="Proteomes" id="UP001057452"/>
    </source>
</evidence>
<sequence length="141" mass="15757">LAYVIILERDDHEEATDSYCAPNGIYIPCLRKRPPETKQRVAQRRLGLGCMLYFLHWGQMVGFPVAGICSSSSQKVRDRTNSSMSKGLFKSNDRYSPPPSSCACSQAPSDTSAIRVDCIKKDHFKETRCAPVSLRNETPIT</sequence>
<protein>
    <submittedName>
        <fullName evidence="1">Uncharacterized protein</fullName>
    </submittedName>
</protein>
<proteinExistence type="predicted"/>